<keyword evidence="6 8" id="KW-0408">Iron</keyword>
<organism evidence="9 10">
    <name type="scientific">Nocardia bhagyanarayanae</name>
    <dbReference type="NCBI Taxonomy" id="1215925"/>
    <lineage>
        <taxon>Bacteria</taxon>
        <taxon>Bacillati</taxon>
        <taxon>Actinomycetota</taxon>
        <taxon>Actinomycetes</taxon>
        <taxon>Mycobacteriales</taxon>
        <taxon>Nocardiaceae</taxon>
        <taxon>Nocardia</taxon>
    </lineage>
</organism>
<reference evidence="9 10" key="1">
    <citation type="submission" date="2019-06" db="EMBL/GenBank/DDBJ databases">
        <title>Sequencing the genomes of 1000 actinobacteria strains.</title>
        <authorList>
            <person name="Klenk H.-P."/>
        </authorList>
    </citation>
    <scope>NUCLEOTIDE SEQUENCE [LARGE SCALE GENOMIC DNA]</scope>
    <source>
        <strain evidence="9 10">DSM 103495</strain>
    </source>
</reference>
<keyword evidence="3 8" id="KW-0349">Heme</keyword>
<dbReference type="AlphaFoldDB" id="A0A543FDC9"/>
<keyword evidence="5 8" id="KW-0560">Oxidoreductase</keyword>
<dbReference type="PANTHER" id="PTHR46696">
    <property type="entry name" value="P450, PUTATIVE (EUROFUNG)-RELATED"/>
    <property type="match status" value="1"/>
</dbReference>
<dbReference type="OrthoDB" id="142769at2"/>
<dbReference type="CDD" id="cd20625">
    <property type="entry name" value="CYP164-like"/>
    <property type="match status" value="1"/>
</dbReference>
<dbReference type="InterPro" id="IPR017972">
    <property type="entry name" value="Cyt_P450_CS"/>
</dbReference>
<dbReference type="GO" id="GO:0036199">
    <property type="term" value="F:cholest-4-en-3-one 26-monooxygenase activity"/>
    <property type="evidence" value="ECO:0007669"/>
    <property type="project" value="TreeGrafter"/>
</dbReference>
<evidence type="ECO:0000256" key="7">
    <source>
        <dbReference type="ARBA" id="ARBA00023033"/>
    </source>
</evidence>
<dbReference type="InterPro" id="IPR002397">
    <property type="entry name" value="Cyt_P450_B"/>
</dbReference>
<sequence length="428" mass="47546">MLARAWIRWLFLHRLARTYLLVSARRGDPFAQIVVGPDRERGAPRSVEEIRQRGRMPTIAQQVRVTPDHELCRLILRDRRFGTVTPNNRAVPKQIRWVLTKTDLGLPNLAEPPSMLVTDPPEHTKYRRLVGQAFAPKAIAKLEERVVEVTDELLERLSSTPRPDLIRDFSERLPIAIIAEILGLPADMHSTLLRWGDTGAPLLDRGLTWAAFRRAIEDLAEGQRFFDQHIAGLAAEPGDDVLSMLVTGGELTRREQVANAALLLDAGFLTTVNMLGNGIALLTRHPDQLELLMAQPELWPGAVEEVLRYDGPIRITGRIASCDVDIADQHVESGSLILLLLQGANKDPAVFPDPERFDVTRANAAEHLSFSSGVHSCLGAHLARLEGAIGLRALFERYPDLRLDGPPIPRGLVNLNSYRSMPAELSAN</sequence>
<comment type="caution">
    <text evidence="9">The sequence shown here is derived from an EMBL/GenBank/DDBJ whole genome shotgun (WGS) entry which is preliminary data.</text>
</comment>
<dbReference type="InterPro" id="IPR001128">
    <property type="entry name" value="Cyt_P450"/>
</dbReference>
<evidence type="ECO:0000256" key="3">
    <source>
        <dbReference type="ARBA" id="ARBA00022617"/>
    </source>
</evidence>
<accession>A0A543FDC9</accession>
<dbReference type="Pfam" id="PF00067">
    <property type="entry name" value="p450"/>
    <property type="match status" value="1"/>
</dbReference>
<dbReference type="RefSeq" id="WP_141809767.1">
    <property type="nucleotide sequence ID" value="NZ_VFPG01000001.1"/>
</dbReference>
<dbReference type="SUPFAM" id="SSF48264">
    <property type="entry name" value="Cytochrome P450"/>
    <property type="match status" value="1"/>
</dbReference>
<dbReference type="PROSITE" id="PS00086">
    <property type="entry name" value="CYTOCHROME_P450"/>
    <property type="match status" value="1"/>
</dbReference>
<evidence type="ECO:0000313" key="10">
    <source>
        <dbReference type="Proteomes" id="UP000316331"/>
    </source>
</evidence>
<evidence type="ECO:0000256" key="4">
    <source>
        <dbReference type="ARBA" id="ARBA00022723"/>
    </source>
</evidence>
<comment type="similarity">
    <text evidence="2 8">Belongs to the cytochrome P450 family.</text>
</comment>
<dbReference type="FunFam" id="1.10.630.10:FF:000018">
    <property type="entry name" value="Cytochrome P450 monooxygenase"/>
    <property type="match status" value="1"/>
</dbReference>
<dbReference type="PANTHER" id="PTHR46696:SF4">
    <property type="entry name" value="BIOTIN BIOSYNTHESIS CYTOCHROME P450"/>
    <property type="match status" value="1"/>
</dbReference>
<protein>
    <submittedName>
        <fullName evidence="9">Cytochrome P450</fullName>
    </submittedName>
</protein>
<proteinExistence type="inferred from homology"/>
<evidence type="ECO:0000256" key="5">
    <source>
        <dbReference type="ARBA" id="ARBA00023002"/>
    </source>
</evidence>
<dbReference type="Proteomes" id="UP000316331">
    <property type="component" value="Unassembled WGS sequence"/>
</dbReference>
<dbReference type="Gene3D" id="1.10.630.10">
    <property type="entry name" value="Cytochrome P450"/>
    <property type="match status" value="1"/>
</dbReference>
<evidence type="ECO:0000256" key="2">
    <source>
        <dbReference type="ARBA" id="ARBA00010617"/>
    </source>
</evidence>
<dbReference type="InterPro" id="IPR036396">
    <property type="entry name" value="Cyt_P450_sf"/>
</dbReference>
<comment type="cofactor">
    <cofactor evidence="1">
        <name>heme</name>
        <dbReference type="ChEBI" id="CHEBI:30413"/>
    </cofactor>
</comment>
<dbReference type="GO" id="GO:0008395">
    <property type="term" value="F:steroid hydroxylase activity"/>
    <property type="evidence" value="ECO:0007669"/>
    <property type="project" value="TreeGrafter"/>
</dbReference>
<keyword evidence="7 8" id="KW-0503">Monooxygenase</keyword>
<name>A0A543FDC9_9NOCA</name>
<gene>
    <name evidence="9" type="ORF">FB390_3413</name>
</gene>
<evidence type="ECO:0000256" key="6">
    <source>
        <dbReference type="ARBA" id="ARBA00023004"/>
    </source>
</evidence>
<dbReference type="GO" id="GO:0006707">
    <property type="term" value="P:cholesterol catabolic process"/>
    <property type="evidence" value="ECO:0007669"/>
    <property type="project" value="TreeGrafter"/>
</dbReference>
<evidence type="ECO:0000256" key="8">
    <source>
        <dbReference type="RuleBase" id="RU000461"/>
    </source>
</evidence>
<dbReference type="EMBL" id="VFPG01000001">
    <property type="protein sequence ID" value="TQM31744.1"/>
    <property type="molecule type" value="Genomic_DNA"/>
</dbReference>
<keyword evidence="4 8" id="KW-0479">Metal-binding</keyword>
<keyword evidence="10" id="KW-1185">Reference proteome</keyword>
<dbReference type="PRINTS" id="PR00359">
    <property type="entry name" value="BP450"/>
</dbReference>
<evidence type="ECO:0000256" key="1">
    <source>
        <dbReference type="ARBA" id="ARBA00001971"/>
    </source>
</evidence>
<evidence type="ECO:0000313" key="9">
    <source>
        <dbReference type="EMBL" id="TQM31744.1"/>
    </source>
</evidence>
<dbReference type="GO" id="GO:0005506">
    <property type="term" value="F:iron ion binding"/>
    <property type="evidence" value="ECO:0007669"/>
    <property type="project" value="InterPro"/>
</dbReference>
<dbReference type="GO" id="GO:0020037">
    <property type="term" value="F:heme binding"/>
    <property type="evidence" value="ECO:0007669"/>
    <property type="project" value="InterPro"/>
</dbReference>